<evidence type="ECO:0000313" key="4">
    <source>
        <dbReference type="EMBL" id="PCJ43745.1"/>
    </source>
</evidence>
<protein>
    <recommendedName>
        <fullName evidence="3">SPOR domain-containing protein</fullName>
    </recommendedName>
</protein>
<dbReference type="PROSITE" id="PS51724">
    <property type="entry name" value="SPOR"/>
    <property type="match status" value="1"/>
</dbReference>
<dbReference type="GO" id="GO:0042834">
    <property type="term" value="F:peptidoglycan binding"/>
    <property type="evidence" value="ECO:0007669"/>
    <property type="project" value="InterPro"/>
</dbReference>
<evidence type="ECO:0000259" key="3">
    <source>
        <dbReference type="PROSITE" id="PS51724"/>
    </source>
</evidence>
<evidence type="ECO:0000256" key="1">
    <source>
        <dbReference type="SAM" id="MobiDB-lite"/>
    </source>
</evidence>
<keyword evidence="2" id="KW-0472">Membrane</keyword>
<feature type="domain" description="SPOR" evidence="3">
    <location>
        <begin position="111"/>
        <end position="190"/>
    </location>
</feature>
<dbReference type="EMBL" id="NVWI01000001">
    <property type="protein sequence ID" value="PCJ43745.1"/>
    <property type="molecule type" value="Genomic_DNA"/>
</dbReference>
<dbReference type="Pfam" id="PF05036">
    <property type="entry name" value="SPOR"/>
    <property type="match status" value="1"/>
</dbReference>
<feature type="transmembrane region" description="Helical" evidence="2">
    <location>
        <begin position="37"/>
        <end position="57"/>
    </location>
</feature>
<dbReference type="AlphaFoldDB" id="A0A2A5CJP9"/>
<comment type="caution">
    <text evidence="4">The sequence shown here is derived from an EMBL/GenBank/DDBJ whole genome shotgun (WGS) entry which is preliminary data.</text>
</comment>
<dbReference type="InterPro" id="IPR007730">
    <property type="entry name" value="SPOR-like_dom"/>
</dbReference>
<dbReference type="Gene3D" id="3.30.70.1070">
    <property type="entry name" value="Sporulation related repeat"/>
    <property type="match status" value="1"/>
</dbReference>
<evidence type="ECO:0000256" key="2">
    <source>
        <dbReference type="SAM" id="Phobius"/>
    </source>
</evidence>
<sequence>MAHDFAKQRSSSKSSAKKRTSTKSATKTAPARSHWPWFFSGLLSGLFVALIGYLGLFGTGPLQGINSNIMSQDFPLGDVDGESTDFTFYDRLSEAEVIVDVIAVELEPEIEENPDIYRVQAGSFNSIADAEKLRAEIILLGLETSISQAEVLGQTMFRVQAGPFVGNANANDAVDLLARNNMPDTIKIVVR</sequence>
<keyword evidence="2" id="KW-0812">Transmembrane</keyword>
<evidence type="ECO:0000313" key="5">
    <source>
        <dbReference type="Proteomes" id="UP000228987"/>
    </source>
</evidence>
<dbReference type="Proteomes" id="UP000228987">
    <property type="component" value="Unassembled WGS sequence"/>
</dbReference>
<organism evidence="4 5">
    <name type="scientific">SAR86 cluster bacterium</name>
    <dbReference type="NCBI Taxonomy" id="2030880"/>
    <lineage>
        <taxon>Bacteria</taxon>
        <taxon>Pseudomonadati</taxon>
        <taxon>Pseudomonadota</taxon>
        <taxon>Gammaproteobacteria</taxon>
        <taxon>SAR86 cluster</taxon>
    </lineage>
</organism>
<name>A0A2A5CJP9_9GAMM</name>
<dbReference type="InterPro" id="IPR036680">
    <property type="entry name" value="SPOR-like_sf"/>
</dbReference>
<keyword evidence="2" id="KW-1133">Transmembrane helix</keyword>
<feature type="region of interest" description="Disordered" evidence="1">
    <location>
        <begin position="1"/>
        <end position="28"/>
    </location>
</feature>
<gene>
    <name evidence="4" type="ORF">COA71_02425</name>
</gene>
<proteinExistence type="predicted"/>
<accession>A0A2A5CJP9</accession>
<reference evidence="5" key="1">
    <citation type="submission" date="2017-08" db="EMBL/GenBank/DDBJ databases">
        <title>A dynamic microbial community with high functional redundancy inhabits the cold, oxic subseafloor aquifer.</title>
        <authorList>
            <person name="Tully B.J."/>
            <person name="Wheat C.G."/>
            <person name="Glazer B.T."/>
            <person name="Huber J.A."/>
        </authorList>
    </citation>
    <scope>NUCLEOTIDE SEQUENCE [LARGE SCALE GENOMIC DNA]</scope>
</reference>
<dbReference type="SUPFAM" id="SSF110997">
    <property type="entry name" value="Sporulation related repeat"/>
    <property type="match status" value="1"/>
</dbReference>